<dbReference type="GO" id="GO:0015344">
    <property type="term" value="F:siderophore uptake transmembrane transporter activity"/>
    <property type="evidence" value="ECO:0007669"/>
    <property type="project" value="TreeGrafter"/>
</dbReference>
<keyword evidence="3 8" id="KW-1134">Transmembrane beta strand</keyword>
<dbReference type="GO" id="GO:0009279">
    <property type="term" value="C:cell outer membrane"/>
    <property type="evidence" value="ECO:0007669"/>
    <property type="project" value="UniProtKB-SubCell"/>
</dbReference>
<evidence type="ECO:0000256" key="3">
    <source>
        <dbReference type="ARBA" id="ARBA00022452"/>
    </source>
</evidence>
<evidence type="ECO:0000256" key="6">
    <source>
        <dbReference type="ARBA" id="ARBA00023136"/>
    </source>
</evidence>
<dbReference type="Pfam" id="PF07715">
    <property type="entry name" value="Plug"/>
    <property type="match status" value="1"/>
</dbReference>
<dbReference type="PANTHER" id="PTHR30069:SF29">
    <property type="entry name" value="HEMOGLOBIN AND HEMOGLOBIN-HAPTOGLOBIN-BINDING PROTEIN 1-RELATED"/>
    <property type="match status" value="1"/>
</dbReference>
<reference evidence="11" key="2">
    <citation type="journal article" date="2021" name="PeerJ">
        <title>Extensive microbial diversity within the chicken gut microbiome revealed by metagenomics and culture.</title>
        <authorList>
            <person name="Gilroy R."/>
            <person name="Ravi A."/>
            <person name="Getino M."/>
            <person name="Pursley I."/>
            <person name="Horton D.L."/>
            <person name="Alikhan N.F."/>
            <person name="Baker D."/>
            <person name="Gharbi K."/>
            <person name="Hall N."/>
            <person name="Watson M."/>
            <person name="Adriaenssens E.M."/>
            <person name="Foster-Nyarko E."/>
            <person name="Jarju S."/>
            <person name="Secka A."/>
            <person name="Antonio M."/>
            <person name="Oren A."/>
            <person name="Chaudhuri R.R."/>
            <person name="La Ragione R."/>
            <person name="Hildebrand F."/>
            <person name="Pallen M.J."/>
        </authorList>
    </citation>
    <scope>NUCLEOTIDE SEQUENCE</scope>
    <source>
        <strain evidence="11">B3-2255</strain>
    </source>
</reference>
<dbReference type="Gene3D" id="2.60.40.1120">
    <property type="entry name" value="Carboxypeptidase-like, regulatory domain"/>
    <property type="match status" value="1"/>
</dbReference>
<keyword evidence="7 8" id="KW-0998">Cell outer membrane</keyword>
<dbReference type="InterPro" id="IPR036942">
    <property type="entry name" value="Beta-barrel_TonB_sf"/>
</dbReference>
<evidence type="ECO:0000313" key="11">
    <source>
        <dbReference type="EMBL" id="MBO8482454.1"/>
    </source>
</evidence>
<name>A0A9D9J263_9BACT</name>
<protein>
    <submittedName>
        <fullName evidence="11">TonB-dependent receptor</fullName>
    </submittedName>
</protein>
<evidence type="ECO:0000256" key="9">
    <source>
        <dbReference type="SAM" id="SignalP"/>
    </source>
</evidence>
<keyword evidence="11" id="KW-0675">Receptor</keyword>
<dbReference type="GO" id="GO:0044718">
    <property type="term" value="P:siderophore transmembrane transport"/>
    <property type="evidence" value="ECO:0007669"/>
    <property type="project" value="TreeGrafter"/>
</dbReference>
<sequence>MTFYGLRRLAAVSVMILTSIFTAKAQPGSIFGKISSTEGEIIDYATILLKGTEYNCYTDRHGHYRLEAPAGEYTLIVSALGFEKYEQTVDIPEGEALKHNVRLRHEATRLEASVVTGNAIGRVKRSAFNAVAVETKGLRNSAKNLGDALTRLPGMKLRESGGVGSDMQLMLDGFSGKHVKVFIDGVPQEGAGTAFDINNIPVNFAERIEVYKGVVPVSFGTDAIGGVINIVTDKARPKWHVDASYSYGSFNTHKSYVNFGQTLENGFTYEVNAFQNYSDNSYYIDNWVREFETDENGNVHKLPVDKNDIKHVRRFHDTFHNEVVMAKLGVAGKDWADRLIFGVSYSNFYKDIQTGVYQEIVFGQKHRKGWSASPSLEYVKRNLFVKGLDVTVAANFNYNITRNIDTSARYYNWYGEYYIKDTKGEQSYQNSESKNTNINASVNINYRLGKAHTFTFNHITSDFRRKSRSYIGTSSVLTAFDIPKVTRKNITGLSYRLALSRKWNVSVFGKYYNQYNQGPVSQSSDGVGDYISMERTTDSFGYGIAGTYIPLRGFQIKLSYEKAYRLPTTDELFGDEDLEAGKTDLRPEKSDNVNINLSYGHDFEGGHRIYAEGSFIFRNTKDYIKRGLGKHGSTQFGIYENHGHVRTMGYNISLRYSYSEWFDAGVTYNDIDTRDFEKTWTGGSLQESMHYKVRLPNIPYRYAGFDANFYWNDLFAKGNTLTVSYDNFWQHEFPLYWENIGHKDSKNYVPTQFSHNISLTYSISDGRYNISFECRNFTDEKLYDNFSLQKAGRAFYLKIRVHFGSN</sequence>
<feature type="chain" id="PRO_5038395801" evidence="9">
    <location>
        <begin position="26"/>
        <end position="806"/>
    </location>
</feature>
<dbReference type="InterPro" id="IPR008969">
    <property type="entry name" value="CarboxyPept-like_regulatory"/>
</dbReference>
<dbReference type="InterPro" id="IPR039426">
    <property type="entry name" value="TonB-dep_rcpt-like"/>
</dbReference>
<dbReference type="EMBL" id="JADILY010000168">
    <property type="protein sequence ID" value="MBO8482454.1"/>
    <property type="molecule type" value="Genomic_DNA"/>
</dbReference>
<dbReference type="Gene3D" id="2.40.170.20">
    <property type="entry name" value="TonB-dependent receptor, beta-barrel domain"/>
    <property type="match status" value="1"/>
</dbReference>
<dbReference type="SUPFAM" id="SSF49464">
    <property type="entry name" value="Carboxypeptidase regulatory domain-like"/>
    <property type="match status" value="1"/>
</dbReference>
<evidence type="ECO:0000256" key="7">
    <source>
        <dbReference type="ARBA" id="ARBA00023237"/>
    </source>
</evidence>
<keyword evidence="4 8" id="KW-0812">Transmembrane</keyword>
<evidence type="ECO:0000256" key="1">
    <source>
        <dbReference type="ARBA" id="ARBA00004571"/>
    </source>
</evidence>
<evidence type="ECO:0000313" key="12">
    <source>
        <dbReference type="Proteomes" id="UP000823772"/>
    </source>
</evidence>
<evidence type="ECO:0000256" key="4">
    <source>
        <dbReference type="ARBA" id="ARBA00022692"/>
    </source>
</evidence>
<dbReference type="InterPro" id="IPR012910">
    <property type="entry name" value="Plug_dom"/>
</dbReference>
<gene>
    <name evidence="11" type="ORF">IAC87_07935</name>
</gene>
<comment type="subcellular location">
    <subcellularLocation>
        <location evidence="1 8">Cell outer membrane</location>
        <topology evidence="1 8">Multi-pass membrane protein</topology>
    </subcellularLocation>
</comment>
<reference evidence="11" key="1">
    <citation type="submission" date="2020-10" db="EMBL/GenBank/DDBJ databases">
        <authorList>
            <person name="Gilroy R."/>
        </authorList>
    </citation>
    <scope>NUCLEOTIDE SEQUENCE</scope>
    <source>
        <strain evidence="11">B3-2255</strain>
    </source>
</reference>
<keyword evidence="5 9" id="KW-0732">Signal</keyword>
<feature type="signal peptide" evidence="9">
    <location>
        <begin position="1"/>
        <end position="25"/>
    </location>
</feature>
<dbReference type="AlphaFoldDB" id="A0A9D9J263"/>
<comment type="similarity">
    <text evidence="8">Belongs to the TonB-dependent receptor family.</text>
</comment>
<proteinExistence type="inferred from homology"/>
<dbReference type="Proteomes" id="UP000823772">
    <property type="component" value="Unassembled WGS sequence"/>
</dbReference>
<evidence type="ECO:0000256" key="2">
    <source>
        <dbReference type="ARBA" id="ARBA00022448"/>
    </source>
</evidence>
<keyword evidence="2 8" id="KW-0813">Transport</keyword>
<comment type="caution">
    <text evidence="11">The sequence shown here is derived from an EMBL/GenBank/DDBJ whole genome shotgun (WGS) entry which is preliminary data.</text>
</comment>
<dbReference type="Pfam" id="PF13715">
    <property type="entry name" value="CarbopepD_reg_2"/>
    <property type="match status" value="1"/>
</dbReference>
<dbReference type="InterPro" id="IPR037066">
    <property type="entry name" value="Plug_dom_sf"/>
</dbReference>
<dbReference type="PROSITE" id="PS52016">
    <property type="entry name" value="TONB_DEPENDENT_REC_3"/>
    <property type="match status" value="1"/>
</dbReference>
<organism evidence="11 12">
    <name type="scientific">Candidatus Merdivivens faecigallinarum</name>
    <dbReference type="NCBI Taxonomy" id="2840871"/>
    <lineage>
        <taxon>Bacteria</taxon>
        <taxon>Pseudomonadati</taxon>
        <taxon>Bacteroidota</taxon>
        <taxon>Bacteroidia</taxon>
        <taxon>Bacteroidales</taxon>
        <taxon>Muribaculaceae</taxon>
        <taxon>Muribaculaceae incertae sedis</taxon>
        <taxon>Candidatus Merdivivens</taxon>
    </lineage>
</organism>
<keyword evidence="6 8" id="KW-0472">Membrane</keyword>
<evidence type="ECO:0000259" key="10">
    <source>
        <dbReference type="Pfam" id="PF07715"/>
    </source>
</evidence>
<evidence type="ECO:0000256" key="5">
    <source>
        <dbReference type="ARBA" id="ARBA00022729"/>
    </source>
</evidence>
<accession>A0A9D9J263</accession>
<dbReference type="Gene3D" id="2.170.130.10">
    <property type="entry name" value="TonB-dependent receptor, plug domain"/>
    <property type="match status" value="1"/>
</dbReference>
<dbReference type="PANTHER" id="PTHR30069">
    <property type="entry name" value="TONB-DEPENDENT OUTER MEMBRANE RECEPTOR"/>
    <property type="match status" value="1"/>
</dbReference>
<dbReference type="SUPFAM" id="SSF56935">
    <property type="entry name" value="Porins"/>
    <property type="match status" value="1"/>
</dbReference>
<feature type="domain" description="TonB-dependent receptor plug" evidence="10">
    <location>
        <begin position="139"/>
        <end position="227"/>
    </location>
</feature>
<evidence type="ECO:0000256" key="8">
    <source>
        <dbReference type="PROSITE-ProRule" id="PRU01360"/>
    </source>
</evidence>